<protein>
    <submittedName>
        <fullName evidence="2">Uncharacterized protein</fullName>
    </submittedName>
</protein>
<proteinExistence type="predicted"/>
<reference evidence="2" key="3">
    <citation type="journal article" date="2017" name="Nature">
        <title>Genome sequence of the progenitor of the wheat D genome Aegilops tauschii.</title>
        <authorList>
            <person name="Luo M.C."/>
            <person name="Gu Y.Q."/>
            <person name="Puiu D."/>
            <person name="Wang H."/>
            <person name="Twardziok S.O."/>
            <person name="Deal K.R."/>
            <person name="Huo N."/>
            <person name="Zhu T."/>
            <person name="Wang L."/>
            <person name="Wang Y."/>
            <person name="McGuire P.E."/>
            <person name="Liu S."/>
            <person name="Long H."/>
            <person name="Ramasamy R.K."/>
            <person name="Rodriguez J.C."/>
            <person name="Van S.L."/>
            <person name="Yuan L."/>
            <person name="Wang Z."/>
            <person name="Xia Z."/>
            <person name="Xiao L."/>
            <person name="Anderson O.D."/>
            <person name="Ouyang S."/>
            <person name="Liang Y."/>
            <person name="Zimin A.V."/>
            <person name="Pertea G."/>
            <person name="Qi P."/>
            <person name="Bennetzen J.L."/>
            <person name="Dai X."/>
            <person name="Dawson M.W."/>
            <person name="Muller H.G."/>
            <person name="Kugler K."/>
            <person name="Rivarola-Duarte L."/>
            <person name="Spannagl M."/>
            <person name="Mayer K.F.X."/>
            <person name="Lu F.H."/>
            <person name="Bevan M.W."/>
            <person name="Leroy P."/>
            <person name="Li P."/>
            <person name="You F.M."/>
            <person name="Sun Q."/>
            <person name="Liu Z."/>
            <person name="Lyons E."/>
            <person name="Wicker T."/>
            <person name="Salzberg S.L."/>
            <person name="Devos K.M."/>
            <person name="Dvorak J."/>
        </authorList>
    </citation>
    <scope>NUCLEOTIDE SEQUENCE [LARGE SCALE GENOMIC DNA]</scope>
    <source>
        <strain evidence="2">cv. AL8/78</strain>
    </source>
</reference>
<feature type="region of interest" description="Disordered" evidence="1">
    <location>
        <begin position="30"/>
        <end position="63"/>
    </location>
</feature>
<evidence type="ECO:0000313" key="3">
    <source>
        <dbReference type="Proteomes" id="UP000015105"/>
    </source>
</evidence>
<reference evidence="3" key="2">
    <citation type="journal article" date="2017" name="Nat. Plants">
        <title>The Aegilops tauschii genome reveals multiple impacts of transposons.</title>
        <authorList>
            <person name="Zhao G."/>
            <person name="Zou C."/>
            <person name="Li K."/>
            <person name="Wang K."/>
            <person name="Li T."/>
            <person name="Gao L."/>
            <person name="Zhang X."/>
            <person name="Wang H."/>
            <person name="Yang Z."/>
            <person name="Liu X."/>
            <person name="Jiang W."/>
            <person name="Mao L."/>
            <person name="Kong X."/>
            <person name="Jiao Y."/>
            <person name="Jia J."/>
        </authorList>
    </citation>
    <scope>NUCLEOTIDE SEQUENCE [LARGE SCALE GENOMIC DNA]</scope>
    <source>
        <strain evidence="3">cv. AL8/78</strain>
    </source>
</reference>
<sequence>SLLPLPSPVYFAASIGGELRRCVSASNHRSMIRGSRGGGRKRFLESWASGKRPHEDQKPTPDW</sequence>
<dbReference type="AlphaFoldDB" id="A0A453AMZ3"/>
<reference evidence="2" key="4">
    <citation type="submission" date="2019-03" db="UniProtKB">
        <authorList>
            <consortium name="EnsemblPlants"/>
        </authorList>
    </citation>
    <scope>IDENTIFICATION</scope>
</reference>
<organism evidence="2 3">
    <name type="scientific">Aegilops tauschii subsp. strangulata</name>
    <name type="common">Goatgrass</name>
    <dbReference type="NCBI Taxonomy" id="200361"/>
    <lineage>
        <taxon>Eukaryota</taxon>
        <taxon>Viridiplantae</taxon>
        <taxon>Streptophyta</taxon>
        <taxon>Embryophyta</taxon>
        <taxon>Tracheophyta</taxon>
        <taxon>Spermatophyta</taxon>
        <taxon>Magnoliopsida</taxon>
        <taxon>Liliopsida</taxon>
        <taxon>Poales</taxon>
        <taxon>Poaceae</taxon>
        <taxon>BOP clade</taxon>
        <taxon>Pooideae</taxon>
        <taxon>Triticodae</taxon>
        <taxon>Triticeae</taxon>
        <taxon>Triticinae</taxon>
        <taxon>Aegilops</taxon>
    </lineage>
</organism>
<reference evidence="3" key="1">
    <citation type="journal article" date="2014" name="Science">
        <title>Ancient hybridizations among the ancestral genomes of bread wheat.</title>
        <authorList>
            <consortium name="International Wheat Genome Sequencing Consortium,"/>
            <person name="Marcussen T."/>
            <person name="Sandve S.R."/>
            <person name="Heier L."/>
            <person name="Spannagl M."/>
            <person name="Pfeifer M."/>
            <person name="Jakobsen K.S."/>
            <person name="Wulff B.B."/>
            <person name="Steuernagel B."/>
            <person name="Mayer K.F."/>
            <person name="Olsen O.A."/>
        </authorList>
    </citation>
    <scope>NUCLEOTIDE SEQUENCE [LARGE SCALE GENOMIC DNA]</scope>
    <source>
        <strain evidence="3">cv. AL8/78</strain>
    </source>
</reference>
<evidence type="ECO:0000313" key="2">
    <source>
        <dbReference type="EnsemblPlants" id="AET2Gv20201100.5"/>
    </source>
</evidence>
<reference evidence="2" key="5">
    <citation type="journal article" date="2021" name="G3 (Bethesda)">
        <title>Aegilops tauschii genome assembly Aet v5.0 features greater sequence contiguity and improved annotation.</title>
        <authorList>
            <person name="Wang L."/>
            <person name="Zhu T."/>
            <person name="Rodriguez J.C."/>
            <person name="Deal K.R."/>
            <person name="Dubcovsky J."/>
            <person name="McGuire P.E."/>
            <person name="Lux T."/>
            <person name="Spannagl M."/>
            <person name="Mayer K.F.X."/>
            <person name="Baldrich P."/>
            <person name="Meyers B.C."/>
            <person name="Huo N."/>
            <person name="Gu Y.Q."/>
            <person name="Zhou H."/>
            <person name="Devos K.M."/>
            <person name="Bennetzen J.L."/>
            <person name="Unver T."/>
            <person name="Budak H."/>
            <person name="Gulick P.J."/>
            <person name="Galiba G."/>
            <person name="Kalapos B."/>
            <person name="Nelson D.R."/>
            <person name="Li P."/>
            <person name="You F.M."/>
            <person name="Luo M.C."/>
            <person name="Dvorak J."/>
        </authorList>
    </citation>
    <scope>NUCLEOTIDE SEQUENCE [LARGE SCALE GENOMIC DNA]</scope>
    <source>
        <strain evidence="2">cv. AL8/78</strain>
    </source>
</reference>
<dbReference type="Proteomes" id="UP000015105">
    <property type="component" value="Chromosome 2D"/>
</dbReference>
<name>A0A453AMZ3_AEGTS</name>
<evidence type="ECO:0000256" key="1">
    <source>
        <dbReference type="SAM" id="MobiDB-lite"/>
    </source>
</evidence>
<accession>A0A453AMZ3</accession>
<dbReference type="Gramene" id="AET2Gv20201100.5">
    <property type="protein sequence ID" value="AET2Gv20201100.5"/>
    <property type="gene ID" value="AET2Gv20201100"/>
</dbReference>
<dbReference type="EnsemblPlants" id="AET2Gv20201100.5">
    <property type="protein sequence ID" value="AET2Gv20201100.5"/>
    <property type="gene ID" value="AET2Gv20201100"/>
</dbReference>
<keyword evidence="3" id="KW-1185">Reference proteome</keyword>
<feature type="compositionally biased region" description="Basic and acidic residues" evidence="1">
    <location>
        <begin position="52"/>
        <end position="63"/>
    </location>
</feature>